<comment type="subcellular location">
    <subcellularLocation>
        <location evidence="1">Membrane</location>
        <topology evidence="1">Multi-pass membrane protein</topology>
    </subcellularLocation>
</comment>
<dbReference type="GO" id="GO:0016020">
    <property type="term" value="C:membrane"/>
    <property type="evidence" value="ECO:0007669"/>
    <property type="project" value="UniProtKB-SubCell"/>
</dbReference>
<dbReference type="PANTHER" id="PTHR37422">
    <property type="entry name" value="TEICHURONIC ACID BIOSYNTHESIS PROTEIN TUAE"/>
    <property type="match status" value="1"/>
</dbReference>
<dbReference type="RefSeq" id="WP_175517797.1">
    <property type="nucleotide sequence ID" value="NZ_FNQP01000001.1"/>
</dbReference>
<keyword evidence="2 5" id="KW-0812">Transmembrane</keyword>
<dbReference type="EMBL" id="FNQP01000001">
    <property type="protein sequence ID" value="SDZ78538.1"/>
    <property type="molecule type" value="Genomic_DNA"/>
</dbReference>
<feature type="transmembrane region" description="Helical" evidence="5">
    <location>
        <begin position="180"/>
        <end position="197"/>
    </location>
</feature>
<feature type="transmembrane region" description="Helical" evidence="5">
    <location>
        <begin position="58"/>
        <end position="82"/>
    </location>
</feature>
<accession>A0A1H3VWV4</accession>
<proteinExistence type="predicted"/>
<dbReference type="Proteomes" id="UP000199397">
    <property type="component" value="Unassembled WGS sequence"/>
</dbReference>
<keyword evidence="3 5" id="KW-1133">Transmembrane helix</keyword>
<dbReference type="GO" id="GO:0016874">
    <property type="term" value="F:ligase activity"/>
    <property type="evidence" value="ECO:0007669"/>
    <property type="project" value="UniProtKB-KW"/>
</dbReference>
<feature type="transmembrane region" description="Helical" evidence="5">
    <location>
        <begin position="358"/>
        <end position="374"/>
    </location>
</feature>
<keyword evidence="7" id="KW-0436">Ligase</keyword>
<feature type="domain" description="O-antigen ligase-related" evidence="6">
    <location>
        <begin position="188"/>
        <end position="342"/>
    </location>
</feature>
<evidence type="ECO:0000256" key="3">
    <source>
        <dbReference type="ARBA" id="ARBA00022989"/>
    </source>
</evidence>
<feature type="transmembrane region" description="Helical" evidence="5">
    <location>
        <begin position="103"/>
        <end position="124"/>
    </location>
</feature>
<gene>
    <name evidence="7" type="ORF">SAMN05660964_00268</name>
</gene>
<feature type="transmembrane region" description="Helical" evidence="5">
    <location>
        <begin position="154"/>
        <end position="173"/>
    </location>
</feature>
<evidence type="ECO:0000256" key="4">
    <source>
        <dbReference type="ARBA" id="ARBA00023136"/>
    </source>
</evidence>
<feature type="transmembrane region" description="Helical" evidence="5">
    <location>
        <begin position="12"/>
        <end position="38"/>
    </location>
</feature>
<feature type="transmembrane region" description="Helical" evidence="5">
    <location>
        <begin position="227"/>
        <end position="245"/>
    </location>
</feature>
<dbReference type="STRING" id="525918.SAMN05660964_00268"/>
<keyword evidence="8" id="KW-1185">Reference proteome</keyword>
<evidence type="ECO:0000256" key="5">
    <source>
        <dbReference type="SAM" id="Phobius"/>
    </source>
</evidence>
<organism evidence="7 8">
    <name type="scientific">Thiothrix caldifontis</name>
    <dbReference type="NCBI Taxonomy" id="525918"/>
    <lineage>
        <taxon>Bacteria</taxon>
        <taxon>Pseudomonadati</taxon>
        <taxon>Pseudomonadota</taxon>
        <taxon>Gammaproteobacteria</taxon>
        <taxon>Thiotrichales</taxon>
        <taxon>Thiotrichaceae</taxon>
        <taxon>Thiothrix</taxon>
    </lineage>
</organism>
<evidence type="ECO:0000313" key="7">
    <source>
        <dbReference type="EMBL" id="SDZ78538.1"/>
    </source>
</evidence>
<feature type="transmembrane region" description="Helical" evidence="5">
    <location>
        <begin position="380"/>
        <end position="398"/>
    </location>
</feature>
<evidence type="ECO:0000313" key="8">
    <source>
        <dbReference type="Proteomes" id="UP000199397"/>
    </source>
</evidence>
<evidence type="ECO:0000259" key="6">
    <source>
        <dbReference type="Pfam" id="PF04932"/>
    </source>
</evidence>
<dbReference type="AlphaFoldDB" id="A0A1H3VWV4"/>
<reference evidence="7 8" key="1">
    <citation type="submission" date="2016-10" db="EMBL/GenBank/DDBJ databases">
        <authorList>
            <person name="de Groot N.N."/>
        </authorList>
    </citation>
    <scope>NUCLEOTIDE SEQUENCE [LARGE SCALE GENOMIC DNA]</scope>
    <source>
        <strain evidence="7 8">DSM 21228</strain>
    </source>
</reference>
<feature type="transmembrane region" description="Helical" evidence="5">
    <location>
        <begin position="203"/>
        <end position="220"/>
    </location>
</feature>
<keyword evidence="4 5" id="KW-0472">Membrane</keyword>
<evidence type="ECO:0000256" key="1">
    <source>
        <dbReference type="ARBA" id="ARBA00004141"/>
    </source>
</evidence>
<feature type="transmembrane region" description="Helical" evidence="5">
    <location>
        <begin position="330"/>
        <end position="351"/>
    </location>
</feature>
<protein>
    <submittedName>
        <fullName evidence="7">O-antigen ligase</fullName>
    </submittedName>
</protein>
<dbReference type="Pfam" id="PF04932">
    <property type="entry name" value="Wzy_C"/>
    <property type="match status" value="1"/>
</dbReference>
<name>A0A1H3VWV4_9GAMM</name>
<sequence>MSIAMVNSWLLILFAFTFLFSVALGNILLFFILLLWLIEGNFAEKFQRVKHNPFAWAAVAFVALHLIGLLWTSDWAFAGFVLKKEFKYLMIPVLMTVLRREHLTHYMVAFVLSVLLMVLMSYGLHWDLIPHYAWLRLEAAVDGTADTTPFVSHIVYNPALAFALYLLLYAIFLQKTLPPLLKWGGFVVFVIMSANMFLTHGRMGQLVFLALLTLFVFQYYQGKVLKPALMALLLLVTLAPTAYLLSPVVQQRVDLAIHEIQHYEELPNSSVGARVIMLLNSFELIRENPVFGVGTGDYQQEYTRVSRQNSPEAVRGENLAHPHNVYVQEMVQFGVLGLAVLLYWFYTMLLLYRQSSSPLKPVMLAFPLFYAVIFCSDGYIMDHYLTLLFLLFGAMLYVNHERLRG</sequence>
<dbReference type="InterPro" id="IPR051533">
    <property type="entry name" value="WaaL-like"/>
</dbReference>
<dbReference type="PANTHER" id="PTHR37422:SF13">
    <property type="entry name" value="LIPOPOLYSACCHARIDE BIOSYNTHESIS PROTEIN PA4999-RELATED"/>
    <property type="match status" value="1"/>
</dbReference>
<dbReference type="InterPro" id="IPR007016">
    <property type="entry name" value="O-antigen_ligase-rel_domated"/>
</dbReference>
<evidence type="ECO:0000256" key="2">
    <source>
        <dbReference type="ARBA" id="ARBA00022692"/>
    </source>
</evidence>